<dbReference type="PROSITE" id="PS51294">
    <property type="entry name" value="HTH_MYB"/>
    <property type="match status" value="1"/>
</dbReference>
<protein>
    <submittedName>
        <fullName evidence="8">Two-component response regulator-like APRR2</fullName>
    </submittedName>
</protein>
<dbReference type="InterPro" id="IPR046955">
    <property type="entry name" value="PHR1-like"/>
</dbReference>
<dbReference type="InterPro" id="IPR017930">
    <property type="entry name" value="Myb_dom"/>
</dbReference>
<dbReference type="Pfam" id="PF00249">
    <property type="entry name" value="Myb_DNA-binding"/>
    <property type="match status" value="1"/>
</dbReference>
<evidence type="ECO:0000259" key="6">
    <source>
        <dbReference type="PROSITE" id="PS51294"/>
    </source>
</evidence>
<accession>A0A9R0IMP1</accession>
<organism evidence="7 8">
    <name type="scientific">Spinacia oleracea</name>
    <name type="common">Spinach</name>
    <dbReference type="NCBI Taxonomy" id="3562"/>
    <lineage>
        <taxon>Eukaryota</taxon>
        <taxon>Viridiplantae</taxon>
        <taxon>Streptophyta</taxon>
        <taxon>Embryophyta</taxon>
        <taxon>Tracheophyta</taxon>
        <taxon>Spermatophyta</taxon>
        <taxon>Magnoliopsida</taxon>
        <taxon>eudicotyledons</taxon>
        <taxon>Gunneridae</taxon>
        <taxon>Pentapetalae</taxon>
        <taxon>Caryophyllales</taxon>
        <taxon>Chenopodiaceae</taxon>
        <taxon>Chenopodioideae</taxon>
        <taxon>Anserineae</taxon>
        <taxon>Spinacia</taxon>
    </lineage>
</organism>
<proteinExistence type="predicted"/>
<feature type="region of interest" description="Disordered" evidence="5">
    <location>
        <begin position="1"/>
        <end position="82"/>
    </location>
</feature>
<evidence type="ECO:0000313" key="8">
    <source>
        <dbReference type="RefSeq" id="XP_021852097.2"/>
    </source>
</evidence>
<name>A0A9R0IMP1_SPIOL</name>
<feature type="domain" description="HTH myb-type" evidence="6">
    <location>
        <begin position="80"/>
        <end position="140"/>
    </location>
</feature>
<dbReference type="PANTHER" id="PTHR31314:SF168">
    <property type="entry name" value="MYB-LIKE HTH TRANSCRIPTIONAL REGULATOR FAMILY PROTEIN"/>
    <property type="match status" value="1"/>
</dbReference>
<sequence length="376" mass="43364">MMQEWHDLSECSNTNQCNQEGDDEEEDQDDEEESDGNDEGRTNNNNNNNNGGGSSSNSTVEEMSDELKKSSSSSVRPYVRSKTPRLRWTPDLHLRFIHAVERLGGQDKATPKLVLQLMNIKGLSIAHVKSHLQMYRSKKIEDQSQVTCDQRHLFEVGDCNIFNLSQLPLLQGYCPTPNSSFRTVDPTWTTHQKWMQDLYTIEMDSRMKDNVVWARYGNDQQYPPRVIDKEERSIQHYSNQTWQNPGMRPIITKELSPIRTTQHHPQHQDDILEQERFISSSNNKPKESLQKQMMLKRKRVDWDGNIDLDLSLKPPRKCSYQDDEQVSLSLVLHHNSPPSSSSSKLEFKVKEGVDDSINKKKQECCGRGTSTLDLTL</sequence>
<dbReference type="RefSeq" id="XP_021852097.2">
    <property type="nucleotide sequence ID" value="XM_021996405.2"/>
</dbReference>
<evidence type="ECO:0000256" key="5">
    <source>
        <dbReference type="SAM" id="MobiDB-lite"/>
    </source>
</evidence>
<evidence type="ECO:0000256" key="1">
    <source>
        <dbReference type="ARBA" id="ARBA00004123"/>
    </source>
</evidence>
<dbReference type="GeneID" id="110791636"/>
<keyword evidence="7" id="KW-1185">Reference proteome</keyword>
<dbReference type="GO" id="GO:0003677">
    <property type="term" value="F:DNA binding"/>
    <property type="evidence" value="ECO:0007669"/>
    <property type="project" value="InterPro"/>
</dbReference>
<dbReference type="NCBIfam" id="TIGR01557">
    <property type="entry name" value="myb_SHAQKYF"/>
    <property type="match status" value="1"/>
</dbReference>
<evidence type="ECO:0000256" key="3">
    <source>
        <dbReference type="ARBA" id="ARBA00023163"/>
    </source>
</evidence>
<feature type="compositionally biased region" description="Acidic residues" evidence="5">
    <location>
        <begin position="20"/>
        <end position="37"/>
    </location>
</feature>
<dbReference type="InterPro" id="IPR001005">
    <property type="entry name" value="SANT/Myb"/>
</dbReference>
<keyword evidence="3" id="KW-0804">Transcription</keyword>
<evidence type="ECO:0000313" key="7">
    <source>
        <dbReference type="Proteomes" id="UP000813463"/>
    </source>
</evidence>
<reference evidence="7" key="1">
    <citation type="journal article" date="2021" name="Nat. Commun.">
        <title>Genomic analyses provide insights into spinach domestication and the genetic basis of agronomic traits.</title>
        <authorList>
            <person name="Cai X."/>
            <person name="Sun X."/>
            <person name="Xu C."/>
            <person name="Sun H."/>
            <person name="Wang X."/>
            <person name="Ge C."/>
            <person name="Zhang Z."/>
            <person name="Wang Q."/>
            <person name="Fei Z."/>
            <person name="Jiao C."/>
            <person name="Wang Q."/>
        </authorList>
    </citation>
    <scope>NUCLEOTIDE SEQUENCE [LARGE SCALE GENOMIC DNA]</scope>
    <source>
        <strain evidence="7">cv. Varoflay</strain>
    </source>
</reference>
<dbReference type="GO" id="GO:0003700">
    <property type="term" value="F:DNA-binding transcription factor activity"/>
    <property type="evidence" value="ECO:0007669"/>
    <property type="project" value="InterPro"/>
</dbReference>
<dbReference type="InterPro" id="IPR006447">
    <property type="entry name" value="Myb_dom_plants"/>
</dbReference>
<dbReference type="AlphaFoldDB" id="A0A9R0IMP1"/>
<dbReference type="SUPFAM" id="SSF46689">
    <property type="entry name" value="Homeodomain-like"/>
    <property type="match status" value="1"/>
</dbReference>
<keyword evidence="4" id="KW-0539">Nucleus</keyword>
<dbReference type="GO" id="GO:0005634">
    <property type="term" value="C:nucleus"/>
    <property type="evidence" value="ECO:0007669"/>
    <property type="project" value="UniProtKB-SubCell"/>
</dbReference>
<evidence type="ECO:0000256" key="4">
    <source>
        <dbReference type="ARBA" id="ARBA00023242"/>
    </source>
</evidence>
<keyword evidence="2" id="KW-0805">Transcription regulation</keyword>
<dbReference type="InterPro" id="IPR009057">
    <property type="entry name" value="Homeodomain-like_sf"/>
</dbReference>
<dbReference type="Gene3D" id="1.10.10.60">
    <property type="entry name" value="Homeodomain-like"/>
    <property type="match status" value="1"/>
</dbReference>
<dbReference type="KEGG" id="soe:110791636"/>
<dbReference type="Proteomes" id="UP000813463">
    <property type="component" value="Chromosome 6"/>
</dbReference>
<reference evidence="8" key="2">
    <citation type="submission" date="2025-08" db="UniProtKB">
        <authorList>
            <consortium name="RefSeq"/>
        </authorList>
    </citation>
    <scope>IDENTIFICATION</scope>
    <source>
        <tissue evidence="8">Leaf</tissue>
    </source>
</reference>
<evidence type="ECO:0000256" key="2">
    <source>
        <dbReference type="ARBA" id="ARBA00023015"/>
    </source>
</evidence>
<gene>
    <name evidence="8" type="primary">LOC110791636</name>
</gene>
<comment type="subcellular location">
    <subcellularLocation>
        <location evidence="1">Nucleus</location>
    </subcellularLocation>
</comment>
<dbReference type="PANTHER" id="PTHR31314">
    <property type="entry name" value="MYB FAMILY TRANSCRIPTION FACTOR PHL7-LIKE"/>
    <property type="match status" value="1"/>
</dbReference>